<evidence type="ECO:0000313" key="1">
    <source>
        <dbReference type="EMBL" id="KZM81786.1"/>
    </source>
</evidence>
<reference evidence="1" key="1">
    <citation type="journal article" date="2016" name="Nat. Genet.">
        <title>A high-quality carrot genome assembly provides new insights into carotenoid accumulation and asterid genome evolution.</title>
        <authorList>
            <person name="Iorizzo M."/>
            <person name="Ellison S."/>
            <person name="Senalik D."/>
            <person name="Zeng P."/>
            <person name="Satapoomin P."/>
            <person name="Huang J."/>
            <person name="Bowman M."/>
            <person name="Iovene M."/>
            <person name="Sanseverino W."/>
            <person name="Cavagnaro P."/>
            <person name="Yildiz M."/>
            <person name="Macko-Podgorni A."/>
            <person name="Moranska E."/>
            <person name="Grzebelus E."/>
            <person name="Grzebelus D."/>
            <person name="Ashrafi H."/>
            <person name="Zheng Z."/>
            <person name="Cheng S."/>
            <person name="Spooner D."/>
            <person name="Van Deynze A."/>
            <person name="Simon P."/>
        </authorList>
    </citation>
    <scope>NUCLEOTIDE SEQUENCE [LARGE SCALE GENOMIC DNA]</scope>
    <source>
        <tissue evidence="1">Leaf</tissue>
    </source>
</reference>
<comment type="caution">
    <text evidence="1">The sequence shown here is derived from an EMBL/GenBank/DDBJ whole genome shotgun (WGS) entry which is preliminary data.</text>
</comment>
<dbReference type="AlphaFoldDB" id="A0A175YDS1"/>
<sequence length="131" mass="14416">MACSVNLSFSALISPYKTLIQNIHLTRSRRSLLKPTTCGTEHGIGCQTVSFAFSYIPVVKILRHECLASGILSVNATCHCLQMAARAHLSARISNHCNVSPKTYIVISGFWVGPDIEDGWGFIEAFVNQIY</sequence>
<organism evidence="1">
    <name type="scientific">Daucus carota subsp. sativus</name>
    <name type="common">Carrot</name>
    <dbReference type="NCBI Taxonomy" id="79200"/>
    <lineage>
        <taxon>Eukaryota</taxon>
        <taxon>Viridiplantae</taxon>
        <taxon>Streptophyta</taxon>
        <taxon>Embryophyta</taxon>
        <taxon>Tracheophyta</taxon>
        <taxon>Spermatophyta</taxon>
        <taxon>Magnoliopsida</taxon>
        <taxon>eudicotyledons</taxon>
        <taxon>Gunneridae</taxon>
        <taxon>Pentapetalae</taxon>
        <taxon>asterids</taxon>
        <taxon>campanulids</taxon>
        <taxon>Apiales</taxon>
        <taxon>Apiaceae</taxon>
        <taxon>Apioideae</taxon>
        <taxon>Scandiceae</taxon>
        <taxon>Daucinae</taxon>
        <taxon>Daucus</taxon>
        <taxon>Daucus sect. Daucus</taxon>
    </lineage>
</organism>
<dbReference type="KEGG" id="dcr:108201899"/>
<dbReference type="EMBL" id="LNRQ01000009">
    <property type="protein sequence ID" value="KZM81786.1"/>
    <property type="molecule type" value="Genomic_DNA"/>
</dbReference>
<accession>A0A175YDS1</accession>
<dbReference type="Gramene" id="KZM81786">
    <property type="protein sequence ID" value="KZM81786"/>
    <property type="gene ID" value="DCAR_029399"/>
</dbReference>
<protein>
    <submittedName>
        <fullName evidence="1">Uncharacterized protein</fullName>
    </submittedName>
</protein>
<name>A0A175YDS1_DAUCS</name>
<proteinExistence type="predicted"/>
<gene>
    <name evidence="1" type="ORF">DCAR_029399</name>
</gene>
<dbReference type="OrthoDB" id="1685715at2759"/>